<dbReference type="Gene3D" id="2.130.10.120">
    <property type="entry name" value="Prolyl oligopeptidase, N-terminal domain"/>
    <property type="match status" value="1"/>
</dbReference>
<keyword evidence="6 7" id="KW-0720">Serine protease</keyword>
<evidence type="ECO:0000256" key="6">
    <source>
        <dbReference type="ARBA" id="ARBA00022825"/>
    </source>
</evidence>
<dbReference type="GO" id="GO:0005829">
    <property type="term" value="C:cytosol"/>
    <property type="evidence" value="ECO:0007669"/>
    <property type="project" value="TreeGrafter"/>
</dbReference>
<keyword evidence="4 7" id="KW-0645">Protease</keyword>
<feature type="domain" description="Peptidase S9A N-terminal" evidence="9">
    <location>
        <begin position="8"/>
        <end position="416"/>
    </location>
</feature>
<dbReference type="PANTHER" id="PTHR42881:SF2">
    <property type="entry name" value="PROLYL ENDOPEPTIDASE"/>
    <property type="match status" value="1"/>
</dbReference>
<feature type="domain" description="Peptidase S9 prolyl oligopeptidase catalytic" evidence="8">
    <location>
        <begin position="492"/>
        <end position="701"/>
    </location>
</feature>
<dbReference type="OrthoDB" id="248387at2759"/>
<reference evidence="10" key="1">
    <citation type="submission" date="2021-03" db="EMBL/GenBank/DDBJ databases">
        <title>Chromosome level genome of the anhydrobiotic midge Polypedilum vanderplanki.</title>
        <authorList>
            <person name="Yoshida Y."/>
            <person name="Kikawada T."/>
            <person name="Gusev O."/>
        </authorList>
    </citation>
    <scope>NUCLEOTIDE SEQUENCE</scope>
    <source>
        <strain evidence="10">NIAS01</strain>
        <tissue evidence="10">Whole body or cell culture</tissue>
    </source>
</reference>
<dbReference type="EMBL" id="JADBJN010000002">
    <property type="protein sequence ID" value="KAG5674537.1"/>
    <property type="molecule type" value="Genomic_DNA"/>
</dbReference>
<dbReference type="EC" id="3.4.21.-" evidence="7"/>
<dbReference type="InterPro" id="IPR051167">
    <property type="entry name" value="Prolyl_oligopep/macrocyclase"/>
</dbReference>
<dbReference type="FunFam" id="2.130.10.120:FF:000001">
    <property type="entry name" value="Prolyl endopeptidase"/>
    <property type="match status" value="1"/>
</dbReference>
<name>A0A9J6BX57_POLVA</name>
<accession>A0A9J6BX57</accession>
<evidence type="ECO:0000313" key="11">
    <source>
        <dbReference type="Proteomes" id="UP001107558"/>
    </source>
</evidence>
<evidence type="ECO:0000256" key="3">
    <source>
        <dbReference type="ARBA" id="ARBA00016310"/>
    </source>
</evidence>
<dbReference type="Gene3D" id="3.40.50.1820">
    <property type="entry name" value="alpha/beta hydrolase"/>
    <property type="match status" value="1"/>
</dbReference>
<evidence type="ECO:0000313" key="10">
    <source>
        <dbReference type="EMBL" id="KAG5674537.1"/>
    </source>
</evidence>
<dbReference type="InterPro" id="IPR002470">
    <property type="entry name" value="Peptidase_S9A"/>
</dbReference>
<dbReference type="InterPro" id="IPR002471">
    <property type="entry name" value="Pept_S9_AS"/>
</dbReference>
<dbReference type="Pfam" id="PF02897">
    <property type="entry name" value="Peptidase_S9_N"/>
    <property type="match status" value="1"/>
</dbReference>
<evidence type="ECO:0000256" key="2">
    <source>
        <dbReference type="ARBA" id="ARBA00005228"/>
    </source>
</evidence>
<dbReference type="AlphaFoldDB" id="A0A9J6BX57"/>
<evidence type="ECO:0000259" key="9">
    <source>
        <dbReference type="Pfam" id="PF02897"/>
    </source>
</evidence>
<evidence type="ECO:0000256" key="4">
    <source>
        <dbReference type="ARBA" id="ARBA00022670"/>
    </source>
</evidence>
<dbReference type="GO" id="GO:0070012">
    <property type="term" value="F:oligopeptidase activity"/>
    <property type="evidence" value="ECO:0007669"/>
    <property type="project" value="TreeGrafter"/>
</dbReference>
<dbReference type="FunFam" id="3.40.50.1820:FF:000005">
    <property type="entry name" value="Prolyl endopeptidase"/>
    <property type="match status" value="1"/>
</dbReference>
<keyword evidence="11" id="KW-1185">Reference proteome</keyword>
<evidence type="ECO:0000259" key="8">
    <source>
        <dbReference type="Pfam" id="PF00326"/>
    </source>
</evidence>
<protein>
    <recommendedName>
        <fullName evidence="3 7">Prolyl endopeptidase</fullName>
        <ecNumber evidence="7">3.4.21.-</ecNumber>
    </recommendedName>
</protein>
<comment type="similarity">
    <text evidence="2 7">Belongs to the peptidase S9A family.</text>
</comment>
<dbReference type="SUPFAM" id="SSF53474">
    <property type="entry name" value="alpha/beta-Hydrolases"/>
    <property type="match status" value="1"/>
</dbReference>
<comment type="caution">
    <text evidence="10">The sequence shown here is derived from an EMBL/GenBank/DDBJ whole genome shotgun (WGS) entry which is preliminary data.</text>
</comment>
<dbReference type="SUPFAM" id="SSF50993">
    <property type="entry name" value="Peptidase/esterase 'gauge' domain"/>
    <property type="match status" value="1"/>
</dbReference>
<dbReference type="InterPro" id="IPR029058">
    <property type="entry name" value="AB_hydrolase_fold"/>
</dbReference>
<gene>
    <name evidence="10" type="ORF">PVAND_004499</name>
</gene>
<keyword evidence="5 7" id="KW-0378">Hydrolase</keyword>
<dbReference type="Pfam" id="PF00326">
    <property type="entry name" value="Peptidase_S9"/>
    <property type="match status" value="1"/>
</dbReference>
<evidence type="ECO:0000256" key="1">
    <source>
        <dbReference type="ARBA" id="ARBA00001070"/>
    </source>
</evidence>
<dbReference type="Proteomes" id="UP001107558">
    <property type="component" value="Chromosome 2"/>
</dbReference>
<sequence>MAPSIQYPQVRKEEITETFFGHKISDPYRYLENPDSEETKQFIDNQNLISKPFLEENEFWGKINKKLTDLWNFEKYNVAYKRGKRYFYSYNTGLQNQNVIYYQESLDGERKVFLDPNELSSDGTVALQSLHFTKDGSLLAYGLSESGSDWVKIKFRDVEKNEDFPETLEHSKFFTPTWTHDNKGVFYGKFLPQGTADGCETNANENQKVYYHRIGTSQDSDVLVAEFPEEPNWRFSAEVSDCGHYLLFYVMYGCNDHLIYFADLRKTPEITGKLEFTKVVTEFKNDYDYITNNESIFYFRTNKGAPNYHIIAIDFENYEESNWKTLVPEHPKNVLDWAYCVHKNKMILHYMIDVKSSLQVYSLDTGKFEFEFKLDYGCIQGFSGERDSSEIFFQFVSFLIPGTIYHYDFNSTDSEPKIFKDVTIAGFNRKNYKVDQIFYNSTDGEKIPMFIIKKNENEITPRPTLVSGYGGFNISIQPCFSITLLAFIDLFDGVLCYPNIRGGGEYGERWHNGGRLLNKQNVFNDFQSAAKYLIDNNYTKKELLAIQGGSNGGLLVGACINQRPDLFGAAIAQVGVFDMLRFHKFTIGSAWISDFGSPDEEKHFLNLLKYSPLHNTHTPENPNQEYPATLILTADHDDRVSPLHSLKFSATLQNSIRNSPFQKNPILLRVYTKSGHGFGKPVKKKIEEATDILTFLYKTLDIKVDLP</sequence>
<proteinExistence type="inferred from homology"/>
<dbReference type="PROSITE" id="PS00708">
    <property type="entry name" value="PRO_ENDOPEP_SER"/>
    <property type="match status" value="1"/>
</dbReference>
<evidence type="ECO:0000256" key="7">
    <source>
        <dbReference type="RuleBase" id="RU368024"/>
    </source>
</evidence>
<dbReference type="GO" id="GO:0006508">
    <property type="term" value="P:proteolysis"/>
    <property type="evidence" value="ECO:0007669"/>
    <property type="project" value="UniProtKB-KW"/>
</dbReference>
<organism evidence="10 11">
    <name type="scientific">Polypedilum vanderplanki</name>
    <name type="common">Sleeping chironomid midge</name>
    <dbReference type="NCBI Taxonomy" id="319348"/>
    <lineage>
        <taxon>Eukaryota</taxon>
        <taxon>Metazoa</taxon>
        <taxon>Ecdysozoa</taxon>
        <taxon>Arthropoda</taxon>
        <taxon>Hexapoda</taxon>
        <taxon>Insecta</taxon>
        <taxon>Pterygota</taxon>
        <taxon>Neoptera</taxon>
        <taxon>Endopterygota</taxon>
        <taxon>Diptera</taxon>
        <taxon>Nematocera</taxon>
        <taxon>Chironomoidea</taxon>
        <taxon>Chironomidae</taxon>
        <taxon>Chironominae</taxon>
        <taxon>Polypedilum</taxon>
        <taxon>Polypedilum</taxon>
    </lineage>
</organism>
<comment type="catalytic activity">
    <reaction evidence="1">
        <text>Hydrolysis of Pro-|-Xaa &gt;&gt; Ala-|-Xaa in oligopeptides.</text>
        <dbReference type="EC" id="3.4.21.26"/>
    </reaction>
</comment>
<dbReference type="GO" id="GO:0004252">
    <property type="term" value="F:serine-type endopeptidase activity"/>
    <property type="evidence" value="ECO:0007669"/>
    <property type="project" value="UniProtKB-UniRule"/>
</dbReference>
<evidence type="ECO:0000256" key="5">
    <source>
        <dbReference type="ARBA" id="ARBA00022801"/>
    </source>
</evidence>
<dbReference type="PANTHER" id="PTHR42881">
    <property type="entry name" value="PROLYL ENDOPEPTIDASE"/>
    <property type="match status" value="1"/>
</dbReference>
<dbReference type="PRINTS" id="PR00862">
    <property type="entry name" value="PROLIGOPTASE"/>
</dbReference>
<dbReference type="InterPro" id="IPR001375">
    <property type="entry name" value="Peptidase_S9_cat"/>
</dbReference>
<dbReference type="InterPro" id="IPR023302">
    <property type="entry name" value="Pept_S9A_N"/>
</dbReference>